<evidence type="ECO:0000313" key="13">
    <source>
        <dbReference type="Proteomes" id="UP001219355"/>
    </source>
</evidence>
<keyword evidence="8" id="KW-1015">Disulfide bond</keyword>
<dbReference type="GO" id="GO:0046872">
    <property type="term" value="F:metal ion binding"/>
    <property type="evidence" value="ECO:0007669"/>
    <property type="project" value="UniProtKB-KW"/>
</dbReference>
<keyword evidence="13" id="KW-1185">Reference proteome</keyword>
<evidence type="ECO:0000256" key="5">
    <source>
        <dbReference type="ARBA" id="ARBA00022801"/>
    </source>
</evidence>
<evidence type="ECO:0000256" key="7">
    <source>
        <dbReference type="ARBA" id="ARBA00023049"/>
    </source>
</evidence>
<feature type="chain" id="PRO_5042018700" description="Peptidase M43 pregnancy-associated plasma-A domain-containing protein" evidence="10">
    <location>
        <begin position="20"/>
        <end position="276"/>
    </location>
</feature>
<feature type="signal peptide" evidence="10">
    <location>
        <begin position="1"/>
        <end position="19"/>
    </location>
</feature>
<dbReference type="InterPro" id="IPR008754">
    <property type="entry name" value="Peptidase_M43"/>
</dbReference>
<dbReference type="Pfam" id="PF05572">
    <property type="entry name" value="Peptidase_M43"/>
    <property type="match status" value="1"/>
</dbReference>
<comment type="similarity">
    <text evidence="1">Belongs to the peptidase M43B family.</text>
</comment>
<dbReference type="AlphaFoldDB" id="A0AAF0IKN4"/>
<organism evidence="12 13">
    <name type="scientific">Emydomyces testavorans</name>
    <dbReference type="NCBI Taxonomy" id="2070801"/>
    <lineage>
        <taxon>Eukaryota</taxon>
        <taxon>Fungi</taxon>
        <taxon>Dikarya</taxon>
        <taxon>Ascomycota</taxon>
        <taxon>Pezizomycotina</taxon>
        <taxon>Eurotiomycetes</taxon>
        <taxon>Eurotiomycetidae</taxon>
        <taxon>Onygenales</taxon>
        <taxon>Nannizziopsiaceae</taxon>
        <taxon>Emydomyces</taxon>
    </lineage>
</organism>
<name>A0AAF0IKN4_9EURO</name>
<dbReference type="Gene3D" id="3.40.390.10">
    <property type="entry name" value="Collagenase (Catalytic Domain)"/>
    <property type="match status" value="1"/>
</dbReference>
<evidence type="ECO:0000256" key="6">
    <source>
        <dbReference type="ARBA" id="ARBA00022833"/>
    </source>
</evidence>
<evidence type="ECO:0000256" key="4">
    <source>
        <dbReference type="ARBA" id="ARBA00022729"/>
    </source>
</evidence>
<proteinExistence type="inferred from homology"/>
<evidence type="ECO:0000256" key="3">
    <source>
        <dbReference type="ARBA" id="ARBA00022723"/>
    </source>
</evidence>
<sequence>MRLSSSLLSLAAAGSFVAAHTRFECGTEPDPEYQALAAKVTQSDPTTWNGGIEYEVKTYIHVVAASQSVEDGNISDKMIQDQFDVLNKAYAPHGFKFNHVNTSRTINPTWANGEQEMEMKGALRTGTYADLNVYFLKQFKPILYANCPFPSNYRRGLPMYIRDGCMIPAASVPGGSAPDYNLGITTVHEVGHFMGIYHTFQGRCSSTRGDDIADTPAQLNGSEGCPEGRDSCPDEPGLDPIHNFMDTSTDACRYEFTPLQGAAMRDMYKEWRYGKP</sequence>
<dbReference type="InterPro" id="IPR024079">
    <property type="entry name" value="MetalloPept_cat_dom_sf"/>
</dbReference>
<accession>A0AAF0IKN4</accession>
<keyword evidence="5" id="KW-0378">Hydrolase</keyword>
<evidence type="ECO:0000256" key="9">
    <source>
        <dbReference type="SAM" id="MobiDB-lite"/>
    </source>
</evidence>
<dbReference type="PANTHER" id="PTHR47466">
    <property type="match status" value="1"/>
</dbReference>
<evidence type="ECO:0000256" key="2">
    <source>
        <dbReference type="ARBA" id="ARBA00022670"/>
    </source>
</evidence>
<dbReference type="CDD" id="cd04275">
    <property type="entry name" value="ZnMc_pappalysin_like"/>
    <property type="match status" value="1"/>
</dbReference>
<keyword evidence="3" id="KW-0479">Metal-binding</keyword>
<keyword evidence="6" id="KW-0862">Zinc</keyword>
<protein>
    <recommendedName>
        <fullName evidence="11">Peptidase M43 pregnancy-associated plasma-A domain-containing protein</fullName>
    </recommendedName>
</protein>
<feature type="domain" description="Peptidase M43 pregnancy-associated plasma-A" evidence="11">
    <location>
        <begin position="182"/>
        <end position="266"/>
    </location>
</feature>
<feature type="region of interest" description="Disordered" evidence="9">
    <location>
        <begin position="211"/>
        <end position="239"/>
    </location>
</feature>
<evidence type="ECO:0000256" key="10">
    <source>
        <dbReference type="SAM" id="SignalP"/>
    </source>
</evidence>
<keyword evidence="2" id="KW-0645">Protease</keyword>
<dbReference type="EMBL" id="CP120628">
    <property type="protein sequence ID" value="WEW58049.1"/>
    <property type="molecule type" value="Genomic_DNA"/>
</dbReference>
<dbReference type="PANTHER" id="PTHR47466:SF1">
    <property type="entry name" value="METALLOPROTEASE MEP1 (AFU_ORTHOLOGUE AFUA_1G07730)-RELATED"/>
    <property type="match status" value="1"/>
</dbReference>
<evidence type="ECO:0000256" key="8">
    <source>
        <dbReference type="ARBA" id="ARBA00023157"/>
    </source>
</evidence>
<evidence type="ECO:0000313" key="12">
    <source>
        <dbReference type="EMBL" id="WEW58049.1"/>
    </source>
</evidence>
<evidence type="ECO:0000259" key="11">
    <source>
        <dbReference type="Pfam" id="PF05572"/>
    </source>
</evidence>
<dbReference type="GO" id="GO:0006508">
    <property type="term" value="P:proteolysis"/>
    <property type="evidence" value="ECO:0007669"/>
    <property type="project" value="UniProtKB-KW"/>
</dbReference>
<reference evidence="12" key="1">
    <citation type="submission" date="2023-03" db="EMBL/GenBank/DDBJ databases">
        <title>Emydomyces testavorans Genome Sequence.</title>
        <authorList>
            <person name="Hoyer L."/>
        </authorList>
    </citation>
    <scope>NUCLEOTIDE SEQUENCE</scope>
    <source>
        <strain evidence="12">16-2883</strain>
    </source>
</reference>
<evidence type="ECO:0000256" key="1">
    <source>
        <dbReference type="ARBA" id="ARBA00008721"/>
    </source>
</evidence>
<keyword evidence="7" id="KW-0482">Metalloprotease</keyword>
<keyword evidence="4 10" id="KW-0732">Signal</keyword>
<dbReference type="SUPFAM" id="SSF55486">
    <property type="entry name" value="Metalloproteases ('zincins'), catalytic domain"/>
    <property type="match status" value="1"/>
</dbReference>
<gene>
    <name evidence="12" type="ORF">PRK78_003516</name>
</gene>
<dbReference type="Proteomes" id="UP001219355">
    <property type="component" value="Chromosome 2"/>
</dbReference>
<dbReference type="GO" id="GO:0008237">
    <property type="term" value="F:metallopeptidase activity"/>
    <property type="evidence" value="ECO:0007669"/>
    <property type="project" value="UniProtKB-KW"/>
</dbReference>